<proteinExistence type="predicted"/>
<dbReference type="EMBL" id="LR899009">
    <property type="protein sequence ID" value="CAD7077043.1"/>
    <property type="molecule type" value="Genomic_DNA"/>
</dbReference>
<dbReference type="InterPro" id="IPR001283">
    <property type="entry name" value="CRISP-related"/>
</dbReference>
<dbReference type="InterPro" id="IPR034113">
    <property type="entry name" value="SCP_GAPR1-like"/>
</dbReference>
<keyword evidence="5" id="KW-1185">Reference proteome</keyword>
<dbReference type="InterPro" id="IPR035940">
    <property type="entry name" value="CAP_sf"/>
</dbReference>
<dbReference type="Proteomes" id="UP000594454">
    <property type="component" value="Chromosome 1"/>
</dbReference>
<gene>
    <name evidence="4" type="ORF">HERILL_LOCUS420</name>
</gene>
<protein>
    <recommendedName>
        <fullName evidence="3">SCP domain-containing protein</fullName>
    </recommendedName>
</protein>
<organism evidence="4 5">
    <name type="scientific">Hermetia illucens</name>
    <name type="common">Black soldier fly</name>
    <dbReference type="NCBI Taxonomy" id="343691"/>
    <lineage>
        <taxon>Eukaryota</taxon>
        <taxon>Metazoa</taxon>
        <taxon>Ecdysozoa</taxon>
        <taxon>Arthropoda</taxon>
        <taxon>Hexapoda</taxon>
        <taxon>Insecta</taxon>
        <taxon>Pterygota</taxon>
        <taxon>Neoptera</taxon>
        <taxon>Endopterygota</taxon>
        <taxon>Diptera</taxon>
        <taxon>Brachycera</taxon>
        <taxon>Stratiomyomorpha</taxon>
        <taxon>Stratiomyidae</taxon>
        <taxon>Hermetiinae</taxon>
        <taxon>Hermetia</taxon>
    </lineage>
</organism>
<dbReference type="OMA" id="NIAWRIS"/>
<dbReference type="PANTHER" id="PTHR10334">
    <property type="entry name" value="CYSTEINE-RICH SECRETORY PROTEIN-RELATED"/>
    <property type="match status" value="1"/>
</dbReference>
<accession>A0A7R8YL22</accession>
<evidence type="ECO:0000313" key="5">
    <source>
        <dbReference type="Proteomes" id="UP000594454"/>
    </source>
</evidence>
<evidence type="ECO:0000313" key="4">
    <source>
        <dbReference type="EMBL" id="CAD7077043.1"/>
    </source>
</evidence>
<dbReference type="AlphaFoldDB" id="A0A7R8YL22"/>
<dbReference type="SMART" id="SM00198">
    <property type="entry name" value="SCP"/>
    <property type="match status" value="1"/>
</dbReference>
<evidence type="ECO:0000256" key="2">
    <source>
        <dbReference type="ARBA" id="ARBA00022525"/>
    </source>
</evidence>
<dbReference type="InParanoid" id="A0A7R8YL22"/>
<dbReference type="InterPro" id="IPR014044">
    <property type="entry name" value="CAP_dom"/>
</dbReference>
<dbReference type="SUPFAM" id="SSF55797">
    <property type="entry name" value="PR-1-like"/>
    <property type="match status" value="1"/>
</dbReference>
<comment type="subcellular location">
    <subcellularLocation>
        <location evidence="1">Secreted</location>
    </subcellularLocation>
</comment>
<reference evidence="4 5" key="1">
    <citation type="submission" date="2020-11" db="EMBL/GenBank/DDBJ databases">
        <authorList>
            <person name="Wallbank WR R."/>
            <person name="Pardo Diaz C."/>
            <person name="Kozak K."/>
            <person name="Martin S."/>
            <person name="Jiggins C."/>
            <person name="Moest M."/>
            <person name="Warren A I."/>
            <person name="Generalovic N T."/>
            <person name="Byers J.R.P. K."/>
            <person name="Montejo-Kovacevich G."/>
            <person name="Yen C E."/>
        </authorList>
    </citation>
    <scope>NUCLEOTIDE SEQUENCE [LARGE SCALE GENOMIC DNA]</scope>
</reference>
<evidence type="ECO:0000256" key="1">
    <source>
        <dbReference type="ARBA" id="ARBA00004613"/>
    </source>
</evidence>
<dbReference type="Pfam" id="PF00188">
    <property type="entry name" value="CAP"/>
    <property type="match status" value="1"/>
</dbReference>
<dbReference type="OrthoDB" id="337038at2759"/>
<feature type="domain" description="SCP" evidence="3">
    <location>
        <begin position="10"/>
        <end position="138"/>
    </location>
</feature>
<dbReference type="GO" id="GO:0005576">
    <property type="term" value="C:extracellular region"/>
    <property type="evidence" value="ECO:0007669"/>
    <property type="project" value="UniProtKB-SubCell"/>
</dbReference>
<keyword evidence="2" id="KW-0964">Secreted</keyword>
<evidence type="ECO:0000259" key="3">
    <source>
        <dbReference type="SMART" id="SM00198"/>
    </source>
</evidence>
<dbReference type="Gene3D" id="3.40.33.10">
    <property type="entry name" value="CAP"/>
    <property type="match status" value="1"/>
</dbReference>
<sequence length="186" mass="21771">MFLSEERLKLFRSQCLEQHNYYRSLHGCPPLQLNPKLNASANYWANHISRCNVLMFSESDQYGQTVHKSYNCNISGRQPVTAWYHTIQYFCFGAPSYNPRARNFIQVIWKSTTDLGVGVAIRDNVIWIVAHYRPGMRPCSVRANVPPRLDRPRLWPALCWFENTKVELLMKILLQVLLEMIEYAFA</sequence>
<name>A0A7R8YL22_HERIL</name>
<dbReference type="CDD" id="cd05382">
    <property type="entry name" value="CAP_GAPR1-like"/>
    <property type="match status" value="1"/>
</dbReference>